<keyword evidence="6" id="KW-1185">Reference proteome</keyword>
<comment type="caution">
    <text evidence="5">The sequence shown here is derived from an EMBL/GenBank/DDBJ whole genome shotgun (WGS) entry which is preliminary data.</text>
</comment>
<dbReference type="Gene3D" id="3.20.20.80">
    <property type="entry name" value="Glycosidases"/>
    <property type="match status" value="1"/>
</dbReference>
<keyword evidence="3" id="KW-0804">Transcription</keyword>
<dbReference type="Proteomes" id="UP000477739">
    <property type="component" value="Unassembled WGS sequence"/>
</dbReference>
<gene>
    <name evidence="5" type="ORF">GJV78_08850</name>
</gene>
<accession>A0A6L6IJP5</accession>
<dbReference type="AlphaFoldDB" id="A0A6L6IJP5"/>
<dbReference type="SUPFAM" id="SSF46689">
    <property type="entry name" value="Homeodomain-like"/>
    <property type="match status" value="2"/>
</dbReference>
<evidence type="ECO:0000256" key="2">
    <source>
        <dbReference type="ARBA" id="ARBA00023125"/>
    </source>
</evidence>
<sequence>MEQQAGNFTVTVSDISQLAQPESETLTLLWIMEGSVELHNGKAQRTLGVGRLAIINRGHSWSLSASAPNAVMILTLTAAWLTALDGDFFSCEYAVSSHTREAEERLRQLMRQLLAVTLIGERARSTLEANRWLSEIILLLASCFSLPIAARPRRDADGWSPRVARVVARIAAGYQQRLTLRDVAAAEFVSEAWLSRQFHKEVGISFIQFLTATRLEKAAAQILTTRKSIQHIAQEQGFASPRIMSDLFKRQYGVTPRRFRQRHPAPERPRARGLPADAWRPVPAERLYRCLNQPEEHGWDRSPVMVKTRYVRTLDVSAMPDRAAPLRHNRIVVTLRELDDLLRKDVRRDLERLHAALPVYGVDISKPFLSSRLFSAGWDDAQMAGYASWYNLQEIFSWLAEKGWIVILHTGLTTRRDLFSRFLQLARERLSPSTLTDWRFVWHWSPQADEPVRQRSWRQQREALNAWLPQPPFGIWHRFPAGDAAVADDPLFTSPLFREADFLATQADANELLDLSVADSGRLASSENYPVQKIRQIHSALRQHRRSLPLWILSWNTLTGNTRTTNGRFFRGSLLLDNLAGMAEQAWLMGFWLNSGLQGETRDDGKLETSSLALFYNHSLPRPIYWVLWLWLRLHGEVLVNDKHLLLLRHGDRYQLLLRNTVVFNPWLSDQETFIQRFDQPFSVRLQGIGGRWRIKQHLFDRRHGALFPLLETFRSQTGPDEEEYQWLRHQARPALCTHQETTDAGWHITGSLSCNALALYELTPLDSAGGVE</sequence>
<dbReference type="GO" id="GO:0043565">
    <property type="term" value="F:sequence-specific DNA binding"/>
    <property type="evidence" value="ECO:0007669"/>
    <property type="project" value="InterPro"/>
</dbReference>
<reference evidence="5 6" key="1">
    <citation type="submission" date="2019-11" db="EMBL/GenBank/DDBJ databases">
        <title>Escherichia alba sp. nov. isolated from the gut of plastic-eating superworms Zophobas atratus.</title>
        <authorList>
            <person name="Yang Y."/>
        </authorList>
    </citation>
    <scope>NUCLEOTIDE SEQUENCE [LARGE SCALE GENOMIC DNA]</scope>
    <source>
        <strain evidence="6">BIT-B35</strain>
    </source>
</reference>
<name>A0A6L6IJP5_9ENTR</name>
<proteinExistence type="predicted"/>
<dbReference type="Gene3D" id="1.10.10.60">
    <property type="entry name" value="Homeodomain-like"/>
    <property type="match status" value="1"/>
</dbReference>
<evidence type="ECO:0000256" key="3">
    <source>
        <dbReference type="ARBA" id="ARBA00023163"/>
    </source>
</evidence>
<organism evidence="5 6">
    <name type="scientific">Intestinirhabdus alba</name>
    <dbReference type="NCBI Taxonomy" id="2899544"/>
    <lineage>
        <taxon>Bacteria</taxon>
        <taxon>Pseudomonadati</taxon>
        <taxon>Pseudomonadota</taxon>
        <taxon>Gammaproteobacteria</taxon>
        <taxon>Enterobacterales</taxon>
        <taxon>Enterobacteriaceae</taxon>
        <taxon>Intestinirhabdus</taxon>
    </lineage>
</organism>
<dbReference type="OrthoDB" id="9783876at2"/>
<dbReference type="EMBL" id="WMJZ01000009">
    <property type="protein sequence ID" value="MTH46355.1"/>
    <property type="molecule type" value="Genomic_DNA"/>
</dbReference>
<dbReference type="GO" id="GO:0003700">
    <property type="term" value="F:DNA-binding transcription factor activity"/>
    <property type="evidence" value="ECO:0007669"/>
    <property type="project" value="InterPro"/>
</dbReference>
<dbReference type="SMART" id="SM00342">
    <property type="entry name" value="HTH_ARAC"/>
    <property type="match status" value="1"/>
</dbReference>
<dbReference type="SUPFAM" id="SSF51011">
    <property type="entry name" value="Glycosyl hydrolase domain"/>
    <property type="match status" value="1"/>
</dbReference>
<evidence type="ECO:0000256" key="1">
    <source>
        <dbReference type="ARBA" id="ARBA00023015"/>
    </source>
</evidence>
<evidence type="ECO:0000259" key="4">
    <source>
        <dbReference type="PROSITE" id="PS01124"/>
    </source>
</evidence>
<keyword evidence="2" id="KW-0238">DNA-binding</keyword>
<feature type="domain" description="HTH araC/xylS-type" evidence="4">
    <location>
        <begin position="164"/>
        <end position="262"/>
    </location>
</feature>
<dbReference type="PANTHER" id="PTHR43280">
    <property type="entry name" value="ARAC-FAMILY TRANSCRIPTIONAL REGULATOR"/>
    <property type="match status" value="1"/>
</dbReference>
<evidence type="ECO:0000313" key="5">
    <source>
        <dbReference type="EMBL" id="MTH46355.1"/>
    </source>
</evidence>
<dbReference type="Gene3D" id="2.60.40.1500">
    <property type="entry name" value="Glycosyl hydrolase domain, family 39"/>
    <property type="match status" value="1"/>
</dbReference>
<dbReference type="InterPro" id="IPR009057">
    <property type="entry name" value="Homeodomain-like_sf"/>
</dbReference>
<dbReference type="PANTHER" id="PTHR43280:SF2">
    <property type="entry name" value="HTH-TYPE TRANSCRIPTIONAL REGULATOR EXSA"/>
    <property type="match status" value="1"/>
</dbReference>
<dbReference type="PROSITE" id="PS01124">
    <property type="entry name" value="HTH_ARAC_FAMILY_2"/>
    <property type="match status" value="1"/>
</dbReference>
<protein>
    <submittedName>
        <fullName evidence="5">Helix-turn-helix domain-containing protein</fullName>
    </submittedName>
</protein>
<dbReference type="Pfam" id="PF12833">
    <property type="entry name" value="HTH_18"/>
    <property type="match status" value="1"/>
</dbReference>
<dbReference type="InterPro" id="IPR017853">
    <property type="entry name" value="GH"/>
</dbReference>
<dbReference type="SUPFAM" id="SSF51445">
    <property type="entry name" value="(Trans)glycosidases"/>
    <property type="match status" value="1"/>
</dbReference>
<dbReference type="RefSeq" id="WP_155107981.1">
    <property type="nucleotide sequence ID" value="NZ_WMJZ01000009.1"/>
</dbReference>
<dbReference type="InterPro" id="IPR018060">
    <property type="entry name" value="HTH_AraC"/>
</dbReference>
<keyword evidence="1" id="KW-0805">Transcription regulation</keyword>
<evidence type="ECO:0000313" key="6">
    <source>
        <dbReference type="Proteomes" id="UP000477739"/>
    </source>
</evidence>